<dbReference type="InterPro" id="IPR000719">
    <property type="entry name" value="Prot_kinase_dom"/>
</dbReference>
<evidence type="ECO:0000256" key="8">
    <source>
        <dbReference type="ARBA" id="ARBA00048679"/>
    </source>
</evidence>
<dbReference type="GO" id="GO:0005524">
    <property type="term" value="F:ATP binding"/>
    <property type="evidence" value="ECO:0007669"/>
    <property type="project" value="UniProtKB-UniRule"/>
</dbReference>
<dbReference type="InterPro" id="IPR011009">
    <property type="entry name" value="Kinase-like_dom_sf"/>
</dbReference>
<sequence>MEVICTRPHCPRPRNQCLDLDDSNRLTSIEQKYCITCGMPLILGGRYLPERLLGKGGFGAAFLAVDRYSPKKAKCVLKQFQPSGNLSPQALEKAKNLFFQEAHVLEDLGREHPQIPDLYAFFPLTVKNQLTGEEEQFFYLAQEYIDGKNLEEILQQQQKPFQESEVKNILEELLLILKFIHENGSIHRDIKPSNIMLSKNGRLYLLDFGAVKQATNNPNNTPEKSTTIYSAGFAPPEQQLGNQVSAATDLYALAATCVMLLTNRDPDDLYDPQKQVWNWQNYAPNSSADLARVFNKMLLANPLDRFQSCGEVLTVLNPPPPPSPIPPSSPSPIPPSPIPPSPPPSPIPPSSPVIRKTSRFSLGETFANAAFTGFEGTLLVIALNSLVPSVGIVIAFMILGGLVLTLSKKVIEGKDLPIIAAITLAFLLIPQLQGTLSFPEIAIIAVMAAIGAIAITAFFRLIYQIILRLF</sequence>
<evidence type="ECO:0000313" key="13">
    <source>
        <dbReference type="EMBL" id="REJ38861.1"/>
    </source>
</evidence>
<evidence type="ECO:0000256" key="2">
    <source>
        <dbReference type="ARBA" id="ARBA00022527"/>
    </source>
</evidence>
<evidence type="ECO:0000256" key="10">
    <source>
        <dbReference type="SAM" id="MobiDB-lite"/>
    </source>
</evidence>
<dbReference type="AlphaFoldDB" id="A0A3E0KUG3"/>
<dbReference type="PROSITE" id="PS50011">
    <property type="entry name" value="PROTEIN_KINASE_DOM"/>
    <property type="match status" value="1"/>
</dbReference>
<organism evidence="13 14">
    <name type="scientific">Microcystis flos-aquae TF09</name>
    <dbReference type="NCBI Taxonomy" id="2060473"/>
    <lineage>
        <taxon>Bacteria</taxon>
        <taxon>Bacillati</taxon>
        <taxon>Cyanobacteriota</taxon>
        <taxon>Cyanophyceae</taxon>
        <taxon>Oscillatoriophycideae</taxon>
        <taxon>Chroococcales</taxon>
        <taxon>Microcystaceae</taxon>
        <taxon>Microcystis</taxon>
    </lineage>
</organism>
<keyword evidence="3" id="KW-0808">Transferase</keyword>
<gene>
    <name evidence="13" type="ORF">DWQ54_24270</name>
</gene>
<comment type="catalytic activity">
    <reaction evidence="8">
        <text>L-seryl-[protein] + ATP = O-phospho-L-seryl-[protein] + ADP + H(+)</text>
        <dbReference type="Rhea" id="RHEA:17989"/>
        <dbReference type="Rhea" id="RHEA-COMP:9863"/>
        <dbReference type="Rhea" id="RHEA-COMP:11604"/>
        <dbReference type="ChEBI" id="CHEBI:15378"/>
        <dbReference type="ChEBI" id="CHEBI:29999"/>
        <dbReference type="ChEBI" id="CHEBI:30616"/>
        <dbReference type="ChEBI" id="CHEBI:83421"/>
        <dbReference type="ChEBI" id="CHEBI:456216"/>
        <dbReference type="EC" id="2.7.11.1"/>
    </reaction>
</comment>
<dbReference type="PANTHER" id="PTHR24363:SF0">
    <property type="entry name" value="SERINE_THREONINE KINASE LIKE DOMAIN CONTAINING 1"/>
    <property type="match status" value="1"/>
</dbReference>
<keyword evidence="11" id="KW-0812">Transmembrane</keyword>
<keyword evidence="11" id="KW-0472">Membrane</keyword>
<evidence type="ECO:0000256" key="11">
    <source>
        <dbReference type="SAM" id="Phobius"/>
    </source>
</evidence>
<dbReference type="EC" id="2.7.11.1" evidence="1"/>
<dbReference type="GO" id="GO:0004674">
    <property type="term" value="F:protein serine/threonine kinase activity"/>
    <property type="evidence" value="ECO:0007669"/>
    <property type="project" value="UniProtKB-KW"/>
</dbReference>
<evidence type="ECO:0000313" key="14">
    <source>
        <dbReference type="Proteomes" id="UP000256873"/>
    </source>
</evidence>
<evidence type="ECO:0000256" key="1">
    <source>
        <dbReference type="ARBA" id="ARBA00012513"/>
    </source>
</evidence>
<feature type="transmembrane region" description="Helical" evidence="11">
    <location>
        <begin position="441"/>
        <end position="463"/>
    </location>
</feature>
<dbReference type="Proteomes" id="UP000256873">
    <property type="component" value="Unassembled WGS sequence"/>
</dbReference>
<feature type="region of interest" description="Disordered" evidence="10">
    <location>
        <begin position="317"/>
        <end position="350"/>
    </location>
</feature>
<evidence type="ECO:0000256" key="4">
    <source>
        <dbReference type="ARBA" id="ARBA00022741"/>
    </source>
</evidence>
<evidence type="ECO:0000256" key="6">
    <source>
        <dbReference type="ARBA" id="ARBA00022840"/>
    </source>
</evidence>
<dbReference type="InterPro" id="IPR017441">
    <property type="entry name" value="Protein_kinase_ATP_BS"/>
</dbReference>
<dbReference type="NCBIfam" id="NF045510">
    <property type="entry name" value="4Cys_prefix_kin"/>
    <property type="match status" value="1"/>
</dbReference>
<dbReference type="CDD" id="cd14014">
    <property type="entry name" value="STKc_PknB_like"/>
    <property type="match status" value="1"/>
</dbReference>
<keyword evidence="5 13" id="KW-0418">Kinase</keyword>
<dbReference type="EMBL" id="QQWC01000009">
    <property type="protein sequence ID" value="REJ38861.1"/>
    <property type="molecule type" value="Genomic_DNA"/>
</dbReference>
<feature type="binding site" evidence="9">
    <location>
        <position position="78"/>
    </location>
    <ligand>
        <name>ATP</name>
        <dbReference type="ChEBI" id="CHEBI:30616"/>
    </ligand>
</feature>
<evidence type="ECO:0000256" key="3">
    <source>
        <dbReference type="ARBA" id="ARBA00022679"/>
    </source>
</evidence>
<dbReference type="Gene3D" id="1.10.510.10">
    <property type="entry name" value="Transferase(Phosphotransferase) domain 1"/>
    <property type="match status" value="1"/>
</dbReference>
<keyword evidence="11" id="KW-1133">Transmembrane helix</keyword>
<dbReference type="SMART" id="SM00220">
    <property type="entry name" value="S_TKc"/>
    <property type="match status" value="1"/>
</dbReference>
<comment type="catalytic activity">
    <reaction evidence="7">
        <text>L-threonyl-[protein] + ATP = O-phospho-L-threonyl-[protein] + ADP + H(+)</text>
        <dbReference type="Rhea" id="RHEA:46608"/>
        <dbReference type="Rhea" id="RHEA-COMP:11060"/>
        <dbReference type="Rhea" id="RHEA-COMP:11605"/>
        <dbReference type="ChEBI" id="CHEBI:15378"/>
        <dbReference type="ChEBI" id="CHEBI:30013"/>
        <dbReference type="ChEBI" id="CHEBI:30616"/>
        <dbReference type="ChEBI" id="CHEBI:61977"/>
        <dbReference type="ChEBI" id="CHEBI:456216"/>
        <dbReference type="EC" id="2.7.11.1"/>
    </reaction>
</comment>
<feature type="transmembrane region" description="Helical" evidence="11">
    <location>
        <begin position="416"/>
        <end position="435"/>
    </location>
</feature>
<feature type="transmembrane region" description="Helical" evidence="11">
    <location>
        <begin position="378"/>
        <end position="404"/>
    </location>
</feature>
<keyword evidence="6 9" id="KW-0067">ATP-binding</keyword>
<evidence type="ECO:0000256" key="5">
    <source>
        <dbReference type="ARBA" id="ARBA00022777"/>
    </source>
</evidence>
<accession>A0A3E0KUG3</accession>
<evidence type="ECO:0000259" key="12">
    <source>
        <dbReference type="PROSITE" id="PS50011"/>
    </source>
</evidence>
<comment type="caution">
    <text evidence="13">The sequence shown here is derived from an EMBL/GenBank/DDBJ whole genome shotgun (WGS) entry which is preliminary data.</text>
</comment>
<dbReference type="SUPFAM" id="SSF56112">
    <property type="entry name" value="Protein kinase-like (PK-like)"/>
    <property type="match status" value="1"/>
</dbReference>
<proteinExistence type="predicted"/>
<dbReference type="Gene3D" id="3.30.200.20">
    <property type="entry name" value="Phosphorylase Kinase, domain 1"/>
    <property type="match status" value="1"/>
</dbReference>
<evidence type="ECO:0000256" key="9">
    <source>
        <dbReference type="PROSITE-ProRule" id="PRU10141"/>
    </source>
</evidence>
<protein>
    <recommendedName>
        <fullName evidence="1">non-specific serine/threonine protein kinase</fullName>
        <ecNumber evidence="1">2.7.11.1</ecNumber>
    </recommendedName>
</protein>
<keyword evidence="2 13" id="KW-0723">Serine/threonine-protein kinase</keyword>
<keyword evidence="4 9" id="KW-0547">Nucleotide-binding</keyword>
<evidence type="ECO:0000256" key="7">
    <source>
        <dbReference type="ARBA" id="ARBA00047899"/>
    </source>
</evidence>
<reference evidence="13 14" key="1">
    <citation type="submission" date="2017-10" db="EMBL/GenBank/DDBJ databases">
        <title>A large-scale comparative metagenomic study reveals the eutrophication-driven functional interactions in six Microcystis-epibionts communities.</title>
        <authorList>
            <person name="Li Q."/>
            <person name="Lin F."/>
        </authorList>
    </citation>
    <scope>NUCLEOTIDE SEQUENCE [LARGE SCALE GENOMIC DNA]</scope>
    <source>
        <strain evidence="13">TF09</strain>
    </source>
</reference>
<name>A0A3E0KUG3_9CHRO</name>
<feature type="domain" description="Protein kinase" evidence="12">
    <location>
        <begin position="47"/>
        <end position="316"/>
    </location>
</feature>
<dbReference type="PROSITE" id="PS00107">
    <property type="entry name" value="PROTEIN_KINASE_ATP"/>
    <property type="match status" value="1"/>
</dbReference>
<dbReference type="Pfam" id="PF00069">
    <property type="entry name" value="Pkinase"/>
    <property type="match status" value="1"/>
</dbReference>
<dbReference type="PANTHER" id="PTHR24363">
    <property type="entry name" value="SERINE/THREONINE PROTEIN KINASE"/>
    <property type="match status" value="1"/>
</dbReference>